<dbReference type="PANTHER" id="PTHR11439:SF470">
    <property type="entry name" value="CYSTEINE-RICH RLK (RECEPTOR-LIKE PROTEIN KINASE) 8"/>
    <property type="match status" value="1"/>
</dbReference>
<reference evidence="1" key="1">
    <citation type="submission" date="2020-02" db="EMBL/GenBank/DDBJ databases">
        <authorList>
            <person name="Scholz U."/>
            <person name="Mascher M."/>
            <person name="Fiebig A."/>
        </authorList>
    </citation>
    <scope>NUCLEOTIDE SEQUENCE</scope>
</reference>
<evidence type="ECO:0000313" key="2">
    <source>
        <dbReference type="Proteomes" id="UP000663760"/>
    </source>
</evidence>
<dbReference type="InterPro" id="IPR043502">
    <property type="entry name" value="DNA/RNA_pol_sf"/>
</dbReference>
<dbReference type="OrthoDB" id="1919845at2759"/>
<dbReference type="AlphaFoldDB" id="A0A7I8KSG0"/>
<accession>A0A7I8KSG0</accession>
<dbReference type="PANTHER" id="PTHR11439">
    <property type="entry name" value="GAG-POL-RELATED RETROTRANSPOSON"/>
    <property type="match status" value="1"/>
</dbReference>
<dbReference type="SUPFAM" id="SSF56672">
    <property type="entry name" value="DNA/RNA polymerases"/>
    <property type="match status" value="1"/>
</dbReference>
<evidence type="ECO:0000313" key="1">
    <source>
        <dbReference type="EMBL" id="CAA7400038.1"/>
    </source>
</evidence>
<proteinExistence type="predicted"/>
<sequence>MRLSPFAFRKKGGWLQMILRRLNALAKIYLEEFDIKSLGRLKYLLGIEVAYSKEGVFLSQHKYILDLLQETGKLDLGEGKDSNQVDKSSYQQLIGRLRYLNHTCPDINLQEIHLQATYQVLAYLKTITRQDILFKKGGKQSIEIYTDVDYARSVIDRRSTSGYCTFDCRNLVTWRSKKQQVVA</sequence>
<keyword evidence="2" id="KW-1185">Reference proteome</keyword>
<dbReference type="Proteomes" id="UP000663760">
    <property type="component" value="Chromosome 7"/>
</dbReference>
<gene>
    <name evidence="1" type="ORF">SI8410_07010708</name>
</gene>
<dbReference type="EMBL" id="LR746270">
    <property type="protein sequence ID" value="CAA7400038.1"/>
    <property type="molecule type" value="Genomic_DNA"/>
</dbReference>
<protein>
    <submittedName>
        <fullName evidence="1">Uncharacterized protein</fullName>
    </submittedName>
</protein>
<organism evidence="1 2">
    <name type="scientific">Spirodela intermedia</name>
    <name type="common">Intermediate duckweed</name>
    <dbReference type="NCBI Taxonomy" id="51605"/>
    <lineage>
        <taxon>Eukaryota</taxon>
        <taxon>Viridiplantae</taxon>
        <taxon>Streptophyta</taxon>
        <taxon>Embryophyta</taxon>
        <taxon>Tracheophyta</taxon>
        <taxon>Spermatophyta</taxon>
        <taxon>Magnoliopsida</taxon>
        <taxon>Liliopsida</taxon>
        <taxon>Araceae</taxon>
        <taxon>Lemnoideae</taxon>
        <taxon>Spirodela</taxon>
    </lineage>
</organism>
<name>A0A7I8KSG0_SPIIN</name>